<evidence type="ECO:0000313" key="6">
    <source>
        <dbReference type="Proteomes" id="UP000008394"/>
    </source>
</evidence>
<protein>
    <submittedName>
        <fullName evidence="5">UDP-N-acetylmuramoyl-L-alanyl-D-glutamate--2, 6-diaminopimelate ligase</fullName>
        <ecNumber evidence="5">6.3.2.13</ecNumber>
    </submittedName>
</protein>
<dbReference type="PANTHER" id="PTHR23135:SF4">
    <property type="entry name" value="UDP-N-ACETYLMURAMOYL-L-ALANYL-D-GLUTAMATE--2,6-DIAMINOPIMELATE LIGASE MURE HOMOLOG, CHLOROPLASTIC"/>
    <property type="match status" value="1"/>
</dbReference>
<sequence>MSLSLQSAARELFAENLLHEIITPHMWTMNAASVENNEVPFTAITYDTRTVTPGSLLVCKGNFNPKYLEQANKLGMAAYVATNDYSAYTDAPGLIVSDDKKALSILAQAYYDHPERQLTLIGITGTKGKTTTAYYTHAIINALSGNTTALFSSVDNCVDGMHYVESDLTTPESLDAVRMMREAVNNGMKYLVMEVSSQAYKVNRVYDFHFDVAAFLNISPDHISPIEHPSFENYLWCKRQIIRNADMLVLGERSDHEQLLLEDAELNRVPVSTFALADSPAQSDIADVTCAPTNMEHTAFDYFVDGERLGSLTLAMEGDFNYANAAAALAIAHDIGMDVSDPRALASLADVRISGRMEEMHDSRSNTLAIVDYAHNFASVNALLDFVEQRYGAEHPHITLITGSAGNKAYDRREGIVKAAQDRVQKLILTAEDTDTEPIEQICSEMANNVTNEDLDVQTILDRAEAVKHAVDEARAADGGLSILLLIGKGDEQWIKDRNIHTPYEGDSQIIRRLFA</sequence>
<evidence type="ECO:0000256" key="2">
    <source>
        <dbReference type="RuleBase" id="RU004135"/>
    </source>
</evidence>
<dbReference type="SUPFAM" id="SSF53244">
    <property type="entry name" value="MurD-like peptide ligases, peptide-binding domain"/>
    <property type="match status" value="1"/>
</dbReference>
<keyword evidence="2" id="KW-0133">Cell shape</keyword>
<organism evidence="5 6">
    <name type="scientific">Bifidobacterium animalis subsp. lactis CNCM I-2494</name>
    <dbReference type="NCBI Taxonomy" id="1042403"/>
    <lineage>
        <taxon>Bacteria</taxon>
        <taxon>Bacillati</taxon>
        <taxon>Actinomycetota</taxon>
        <taxon>Actinomycetes</taxon>
        <taxon>Bifidobacteriales</taxon>
        <taxon>Bifidobacteriaceae</taxon>
        <taxon>Bifidobacterium</taxon>
    </lineage>
</organism>
<evidence type="ECO:0000259" key="4">
    <source>
        <dbReference type="Pfam" id="PF08245"/>
    </source>
</evidence>
<dbReference type="GO" id="GO:0005524">
    <property type="term" value="F:ATP binding"/>
    <property type="evidence" value="ECO:0007669"/>
    <property type="project" value="InterPro"/>
</dbReference>
<dbReference type="UniPathway" id="UPA00219"/>
<dbReference type="InterPro" id="IPR036565">
    <property type="entry name" value="Mur-like_cat_sf"/>
</dbReference>
<dbReference type="GO" id="GO:0009252">
    <property type="term" value="P:peptidoglycan biosynthetic process"/>
    <property type="evidence" value="ECO:0007669"/>
    <property type="project" value="UniProtKB-UniPathway"/>
</dbReference>
<dbReference type="InterPro" id="IPR005761">
    <property type="entry name" value="UDP-N-AcMur-Glu-dNH2Pim_ligase"/>
</dbReference>
<dbReference type="GO" id="GO:0051301">
    <property type="term" value="P:cell division"/>
    <property type="evidence" value="ECO:0007669"/>
    <property type="project" value="UniProtKB-KW"/>
</dbReference>
<dbReference type="Proteomes" id="UP000008394">
    <property type="component" value="Chromosome"/>
</dbReference>
<dbReference type="GeneID" id="29695767"/>
<dbReference type="EMBL" id="CP002915">
    <property type="protein sequence ID" value="AEK30631.1"/>
    <property type="molecule type" value="Genomic_DNA"/>
</dbReference>
<dbReference type="Pfam" id="PF08245">
    <property type="entry name" value="Mur_ligase_M"/>
    <property type="match status" value="1"/>
</dbReference>
<keyword evidence="2" id="KW-0132">Cell division</keyword>
<dbReference type="NCBIfam" id="TIGR01085">
    <property type="entry name" value="murE"/>
    <property type="match status" value="1"/>
</dbReference>
<evidence type="ECO:0000259" key="3">
    <source>
        <dbReference type="Pfam" id="PF02875"/>
    </source>
</evidence>
<name>A0A806FU21_BIFAN</name>
<dbReference type="Gene3D" id="3.90.190.20">
    <property type="entry name" value="Mur ligase, C-terminal domain"/>
    <property type="match status" value="1"/>
</dbReference>
<gene>
    <name evidence="5" type="ORF">BALAC2494_00073</name>
</gene>
<feature type="domain" description="Mur ligase central" evidence="4">
    <location>
        <begin position="123"/>
        <end position="332"/>
    </location>
</feature>
<dbReference type="KEGG" id="bnm:BALAC2494_00073"/>
<dbReference type="Gene3D" id="3.40.1190.10">
    <property type="entry name" value="Mur-like, catalytic domain"/>
    <property type="match status" value="1"/>
</dbReference>
<comment type="similarity">
    <text evidence="1">Belongs to the MurCDEF family. MurE subfamily.</text>
</comment>
<reference evidence="5 6" key="1">
    <citation type="journal article" date="2011" name="J. Bacteriol.">
        <title>Genome Sequence of the Probiotic Strain Bifidobacterium animalis subsp. lactis CNCM I-2494.</title>
        <authorList>
            <person name="Chervaux C."/>
            <person name="Grimaldi C."/>
            <person name="Bolotin A."/>
            <person name="Quinquis B."/>
            <person name="Legrain-Raspaud S."/>
            <person name="van Hylckama Vlieg J.E."/>
            <person name="Denariaz G."/>
            <person name="Smokvina T."/>
        </authorList>
    </citation>
    <scope>NUCLEOTIDE SEQUENCE [LARGE SCALE GENOMIC DNA]</scope>
    <source>
        <strain evidence="5 6">CNCM I-2494</strain>
    </source>
</reference>
<accession>A0A806FU21</accession>
<proteinExistence type="inferred from homology"/>
<comment type="subcellular location">
    <subcellularLocation>
        <location evidence="2">Cytoplasm</location>
    </subcellularLocation>
</comment>
<dbReference type="GO" id="GO:0008360">
    <property type="term" value="P:regulation of cell shape"/>
    <property type="evidence" value="ECO:0007669"/>
    <property type="project" value="UniProtKB-KW"/>
</dbReference>
<dbReference type="PANTHER" id="PTHR23135">
    <property type="entry name" value="MUR LIGASE FAMILY MEMBER"/>
    <property type="match status" value="1"/>
</dbReference>
<dbReference type="GO" id="GO:0071555">
    <property type="term" value="P:cell wall organization"/>
    <property type="evidence" value="ECO:0007669"/>
    <property type="project" value="UniProtKB-KW"/>
</dbReference>
<dbReference type="GO" id="GO:0005737">
    <property type="term" value="C:cytoplasm"/>
    <property type="evidence" value="ECO:0007669"/>
    <property type="project" value="UniProtKB-SubCell"/>
</dbReference>
<feature type="domain" description="Mur ligase C-terminal" evidence="3">
    <location>
        <begin position="355"/>
        <end position="478"/>
    </location>
</feature>
<dbReference type="RefSeq" id="WP_004218689.1">
    <property type="nucleotide sequence ID" value="NC_017215.1"/>
</dbReference>
<keyword evidence="2" id="KW-0961">Cell wall biogenesis/degradation</keyword>
<dbReference type="AlphaFoldDB" id="A0A806FU21"/>
<dbReference type="EC" id="6.3.2.13" evidence="5"/>
<keyword evidence="2" id="KW-0573">Peptidoglycan synthesis</keyword>
<dbReference type="GO" id="GO:0008765">
    <property type="term" value="F:UDP-N-acetylmuramoylalanyl-D-glutamate-2,6-diaminopimelate ligase activity"/>
    <property type="evidence" value="ECO:0007669"/>
    <property type="project" value="UniProtKB-EC"/>
</dbReference>
<dbReference type="Pfam" id="PF02875">
    <property type="entry name" value="Mur_ligase_C"/>
    <property type="match status" value="1"/>
</dbReference>
<comment type="pathway">
    <text evidence="2">Cell wall biogenesis; peptidoglycan biosynthesis.</text>
</comment>
<keyword evidence="2" id="KW-0131">Cell cycle</keyword>
<evidence type="ECO:0000256" key="1">
    <source>
        <dbReference type="ARBA" id="ARBA00005898"/>
    </source>
</evidence>
<dbReference type="InterPro" id="IPR013221">
    <property type="entry name" value="Mur_ligase_cen"/>
</dbReference>
<keyword evidence="5" id="KW-0436">Ligase</keyword>
<dbReference type="NCBIfam" id="NF001129">
    <property type="entry name" value="PRK00139.2-3"/>
    <property type="match status" value="1"/>
</dbReference>
<dbReference type="InterPro" id="IPR036615">
    <property type="entry name" value="Mur_ligase_C_dom_sf"/>
</dbReference>
<dbReference type="SUPFAM" id="SSF53623">
    <property type="entry name" value="MurD-like peptide ligases, catalytic domain"/>
    <property type="match status" value="1"/>
</dbReference>
<evidence type="ECO:0000313" key="5">
    <source>
        <dbReference type="EMBL" id="AEK30631.1"/>
    </source>
</evidence>
<dbReference type="Gene3D" id="3.40.1390.10">
    <property type="entry name" value="MurE/MurF, N-terminal domain"/>
    <property type="match status" value="1"/>
</dbReference>
<dbReference type="InterPro" id="IPR004101">
    <property type="entry name" value="Mur_ligase_C"/>
</dbReference>